<dbReference type="Proteomes" id="UP000024635">
    <property type="component" value="Unassembled WGS sequence"/>
</dbReference>
<evidence type="ECO:0000313" key="3">
    <source>
        <dbReference type="Proteomes" id="UP000024635"/>
    </source>
</evidence>
<dbReference type="OrthoDB" id="5850805at2759"/>
<comment type="caution">
    <text evidence="2">The sequence shown here is derived from an EMBL/GenBank/DDBJ whole genome shotgun (WGS) entry which is preliminary data.</text>
</comment>
<sequence>MGRLKLTPELAFSDEERHFLAALIQVYPCIWNECDPNYRDYQSRVQAWNVIIDEFAKTFGREVTQQQMHKQYKNLRDVYMKKSRELKALINAGEDLNGATATKIFSWPFYHELEYLSSSSGQGRARVTCTQKRVCRERVKMLTLVVLILWLRQLIRRDGIRSYSGAPMAVTRLRPRTERGATAPLTLESSSQWLI</sequence>
<gene>
    <name evidence="2" type="primary">Acey_s0909.g2998</name>
    <name evidence="2" type="ORF">Y032_0909g2998</name>
</gene>
<dbReference type="EMBL" id="JARK01000509">
    <property type="protein sequence ID" value="EYC36319.1"/>
    <property type="molecule type" value="Genomic_DNA"/>
</dbReference>
<dbReference type="PANTHER" id="PTHR12243">
    <property type="entry name" value="MADF DOMAIN TRANSCRIPTION FACTOR"/>
    <property type="match status" value="1"/>
</dbReference>
<organism evidence="2 3">
    <name type="scientific">Ancylostoma ceylanicum</name>
    <dbReference type="NCBI Taxonomy" id="53326"/>
    <lineage>
        <taxon>Eukaryota</taxon>
        <taxon>Metazoa</taxon>
        <taxon>Ecdysozoa</taxon>
        <taxon>Nematoda</taxon>
        <taxon>Chromadorea</taxon>
        <taxon>Rhabditida</taxon>
        <taxon>Rhabditina</taxon>
        <taxon>Rhabditomorpha</taxon>
        <taxon>Strongyloidea</taxon>
        <taxon>Ancylostomatidae</taxon>
        <taxon>Ancylostomatinae</taxon>
        <taxon>Ancylostoma</taxon>
    </lineage>
</organism>
<dbReference type="SMART" id="SM00595">
    <property type="entry name" value="MADF"/>
    <property type="match status" value="1"/>
</dbReference>
<dbReference type="AlphaFoldDB" id="A0A016W8Y0"/>
<dbReference type="Pfam" id="PF10545">
    <property type="entry name" value="MADF_DNA_bdg"/>
    <property type="match status" value="1"/>
</dbReference>
<dbReference type="PROSITE" id="PS51029">
    <property type="entry name" value="MADF"/>
    <property type="match status" value="1"/>
</dbReference>
<dbReference type="PANTHER" id="PTHR12243:SF67">
    <property type="entry name" value="COREPRESSOR OF PANGOLIN, ISOFORM A-RELATED"/>
    <property type="match status" value="1"/>
</dbReference>
<feature type="domain" description="MADF" evidence="1">
    <location>
        <begin position="19"/>
        <end position="121"/>
    </location>
</feature>
<accession>A0A016W8Y0</accession>
<keyword evidence="3" id="KW-1185">Reference proteome</keyword>
<evidence type="ECO:0000313" key="2">
    <source>
        <dbReference type="EMBL" id="EYC36319.1"/>
    </source>
</evidence>
<dbReference type="InterPro" id="IPR006578">
    <property type="entry name" value="MADF-dom"/>
</dbReference>
<proteinExistence type="predicted"/>
<dbReference type="InterPro" id="IPR039353">
    <property type="entry name" value="TF_Adf1"/>
</dbReference>
<evidence type="ECO:0000259" key="1">
    <source>
        <dbReference type="PROSITE" id="PS51029"/>
    </source>
</evidence>
<reference evidence="3" key="1">
    <citation type="journal article" date="2015" name="Nat. Genet.">
        <title>The genome and transcriptome of the zoonotic hookworm Ancylostoma ceylanicum identify infection-specific gene families.</title>
        <authorList>
            <person name="Schwarz E.M."/>
            <person name="Hu Y."/>
            <person name="Antoshechkin I."/>
            <person name="Miller M.M."/>
            <person name="Sternberg P.W."/>
            <person name="Aroian R.V."/>
        </authorList>
    </citation>
    <scope>NUCLEOTIDE SEQUENCE</scope>
    <source>
        <strain evidence="3">HY135</strain>
    </source>
</reference>
<name>A0A016W8Y0_9BILA</name>
<protein>
    <recommendedName>
        <fullName evidence="1">MADF domain-containing protein</fullName>
    </recommendedName>
</protein>